<sequence>MWRFWPVVLAFLPLTAGLGCMNPICGANLEMKMKNCDPDSNEICGQFGGRRHDNLRLEALDIPCPTKESIFAPISGELSYVMPFGGDESMRCRDQAARIDGTGPWQGYYALITTVILTKYGGEVSAGERIGYAGNIECHLDGTQQSDTNYVQLQVFKGGKPIDPTSHFKDCMCTGQICETNHKNQLIGDFKGDTRFNGVKGFEIVCPMAEEENEETDDIETRAPIIYSPIEGEIIGRKRLHFDFANQRYEGCDNEGIFIVGTNRWIDFQVAIYNAKYREDLGFGRKRIQQGQAIGYRLTCPKSPDSVFVEFRFQGKLVNVTNLVVAEDCRLNLNQKSMFLDYSAVDEAFGLEVVEELLTKHSYIAINLESLCQQLGWKPTDSSETDSAAFPVEKTGKRPELVLKPKNLAETDEDRQTLEILDGHIKLEVQEKPVEVVEEVKPKETSKSSETEDELDGPIGIDLTKIDVERIIQLEKTLEKDLDIENILRKLERMAQNGEKPYFSTFLLSLMKKVKYDPRSAPTLIEGQIINVYFGIHVQSISNFELATMDYDMDVWMRMAWRDPRLAHGFDAPILISEETILKKVWRPDPFFSNSKLSLFHRVTFLNFYMYVFPNGVLFFEARLHLKPKCVLTLCNYPHDSQVCSVKISSIAFTNDVVQFHWFPKRKDAIRFNRNVQLPELYIHNFSSGICDGQRKSGNFTCLEAKINMKRNLGFHLAQTYIPTATCVFFSWVSVWLPEEFVEGRIFVSLTVFLTLSAESNAAKETLPKVSYIKAIDIWFGFTATFVFSTVLQALVVILLEYQSKALKEQLEKNGDNLAVVKATKMIRQSRAYHRYGRRLDSFFKIMYPVIFVIFLIIYRFVIIEGPENKCLRADRGRNEL</sequence>
<accession>A0AC34QGC8</accession>
<proteinExistence type="predicted"/>
<name>A0AC34QGC8_9BILA</name>
<protein>
    <submittedName>
        <fullName evidence="2">Uncharacterized protein</fullName>
    </submittedName>
</protein>
<evidence type="ECO:0000313" key="2">
    <source>
        <dbReference type="WBParaSite" id="JU765_v2.g16076.t1"/>
    </source>
</evidence>
<dbReference type="Proteomes" id="UP000887576">
    <property type="component" value="Unplaced"/>
</dbReference>
<organism evidence="1 2">
    <name type="scientific">Panagrolaimus sp. JU765</name>
    <dbReference type="NCBI Taxonomy" id="591449"/>
    <lineage>
        <taxon>Eukaryota</taxon>
        <taxon>Metazoa</taxon>
        <taxon>Ecdysozoa</taxon>
        <taxon>Nematoda</taxon>
        <taxon>Chromadorea</taxon>
        <taxon>Rhabditida</taxon>
        <taxon>Tylenchina</taxon>
        <taxon>Panagrolaimomorpha</taxon>
        <taxon>Panagrolaimoidea</taxon>
        <taxon>Panagrolaimidae</taxon>
        <taxon>Panagrolaimus</taxon>
    </lineage>
</organism>
<reference evidence="2" key="1">
    <citation type="submission" date="2022-11" db="UniProtKB">
        <authorList>
            <consortium name="WormBaseParasite"/>
        </authorList>
    </citation>
    <scope>IDENTIFICATION</scope>
</reference>
<dbReference type="WBParaSite" id="JU765_v2.g16076.t1">
    <property type="protein sequence ID" value="JU765_v2.g16076.t1"/>
    <property type="gene ID" value="JU765_v2.g16076"/>
</dbReference>
<evidence type="ECO:0000313" key="1">
    <source>
        <dbReference type="Proteomes" id="UP000887576"/>
    </source>
</evidence>